<accession>A0AAW6LX76</accession>
<reference evidence="1" key="1">
    <citation type="submission" date="2023-02" db="EMBL/GenBank/DDBJ databases">
        <title>A novel hydrolase synthesized by Rhodococcus erythropolis HQ is responsible for the detoxification of Zearalenone.</title>
        <authorList>
            <person name="Hu J."/>
            <person name="Xu J."/>
        </authorList>
    </citation>
    <scope>NUCLEOTIDE SEQUENCE</scope>
    <source>
        <strain evidence="1">HQ</strain>
    </source>
</reference>
<dbReference type="Proteomes" id="UP001217325">
    <property type="component" value="Unassembled WGS sequence"/>
</dbReference>
<name>A0AAW6LX76_RHOSG</name>
<organism evidence="1 2">
    <name type="scientific">Rhodococcus qingshengii</name>
    <dbReference type="NCBI Taxonomy" id="334542"/>
    <lineage>
        <taxon>Bacteria</taxon>
        <taxon>Bacillati</taxon>
        <taxon>Actinomycetota</taxon>
        <taxon>Actinomycetes</taxon>
        <taxon>Mycobacteriales</taxon>
        <taxon>Nocardiaceae</taxon>
        <taxon>Rhodococcus</taxon>
        <taxon>Rhodococcus erythropolis group</taxon>
    </lineage>
</organism>
<comment type="caution">
    <text evidence="1">The sequence shown here is derived from an EMBL/GenBank/DDBJ whole genome shotgun (WGS) entry which is preliminary data.</text>
</comment>
<dbReference type="EMBL" id="JARDXE010000031">
    <property type="protein sequence ID" value="MDE8649717.1"/>
    <property type="molecule type" value="Genomic_DNA"/>
</dbReference>
<evidence type="ECO:0000313" key="2">
    <source>
        <dbReference type="Proteomes" id="UP001217325"/>
    </source>
</evidence>
<dbReference type="AlphaFoldDB" id="A0AAW6LX76"/>
<gene>
    <name evidence="1" type="ORF">PXH69_32615</name>
</gene>
<dbReference type="RefSeq" id="WP_275233005.1">
    <property type="nucleotide sequence ID" value="NZ_JARDXE010000031.1"/>
</dbReference>
<protein>
    <submittedName>
        <fullName evidence="1">Uncharacterized protein</fullName>
    </submittedName>
</protein>
<proteinExistence type="predicted"/>
<sequence length="80" mass="9167">MLSKFRREAAVLAAYLSQFDNTDTAYAQQSPYVGMTDKTRAQMHADYQQACRWLAAIEYTDADIAALAHMRRRYGFPTEP</sequence>
<evidence type="ECO:0000313" key="1">
    <source>
        <dbReference type="EMBL" id="MDE8649717.1"/>
    </source>
</evidence>